<feature type="transmembrane region" description="Helical" evidence="1">
    <location>
        <begin position="6"/>
        <end position="26"/>
    </location>
</feature>
<name>A0AAW8DFC0_9MICC</name>
<proteinExistence type="predicted"/>
<dbReference type="Proteomes" id="UP001230951">
    <property type="component" value="Unassembled WGS sequence"/>
</dbReference>
<keyword evidence="1" id="KW-0472">Membrane</keyword>
<evidence type="ECO:0000313" key="2">
    <source>
        <dbReference type="EMBL" id="MDP9904596.1"/>
    </source>
</evidence>
<evidence type="ECO:0000313" key="3">
    <source>
        <dbReference type="EMBL" id="MDQ0180975.1"/>
    </source>
</evidence>
<keyword evidence="1" id="KW-1133">Transmembrane helix</keyword>
<accession>A0AAW8DFC0</accession>
<comment type="caution">
    <text evidence="2">The sequence shown here is derived from an EMBL/GenBank/DDBJ whole genome shotgun (WGS) entry which is preliminary data.</text>
</comment>
<gene>
    <name evidence="2" type="ORF">J2S90_001551</name>
    <name evidence="3" type="ORF">J2S93_002402</name>
</gene>
<evidence type="ECO:0000256" key="1">
    <source>
        <dbReference type="SAM" id="Phobius"/>
    </source>
</evidence>
<sequence>MTTELFQALVGLLSGAIGLYGYVPYIRGTLRGRFRPNPVSWLIWALLGVVSLTGQVEGGAGFGLIVTAGTAAGCALIVLLALKATSLRAAVTTSSTLDRACLAGALLALFLLTTQHDASLAVLLSNSVGLIGFIPTVVTSIRAPWSEGVSVYAFAAGKFALAMAALPNWNLLTALYPALCLAEELAMVVLLLVARARRSVLSQPCSPLKRRLSSLTLIKPISDLRSMRPEKSAAFGVMSKNTDQRS</sequence>
<dbReference type="EMBL" id="JAUSTF010000004">
    <property type="protein sequence ID" value="MDQ0180975.1"/>
    <property type="molecule type" value="Genomic_DNA"/>
</dbReference>
<dbReference type="AlphaFoldDB" id="A0AAW8DFC0"/>
<keyword evidence="4" id="KW-1185">Reference proteome</keyword>
<evidence type="ECO:0000313" key="5">
    <source>
        <dbReference type="Proteomes" id="UP001242995"/>
    </source>
</evidence>
<reference evidence="2 4" key="1">
    <citation type="submission" date="2023-07" db="EMBL/GenBank/DDBJ databases">
        <title>Sorghum-associated microbial communities from plants grown in Nebraska, USA.</title>
        <authorList>
            <person name="Schachtman D."/>
        </authorList>
    </citation>
    <scope>NUCLEOTIDE SEQUENCE</scope>
    <source>
        <strain evidence="2">DS1006</strain>
        <strain evidence="3 4">DS1016</strain>
    </source>
</reference>
<protein>
    <submittedName>
        <fullName evidence="2">Uncharacterized protein</fullName>
    </submittedName>
</protein>
<dbReference type="RefSeq" id="WP_306960388.1">
    <property type="nucleotide sequence ID" value="NZ_JAUSRG010000003.1"/>
</dbReference>
<dbReference type="EMBL" id="JAUSRG010000003">
    <property type="protein sequence ID" value="MDP9904596.1"/>
    <property type="molecule type" value="Genomic_DNA"/>
</dbReference>
<organism evidence="2 5">
    <name type="scientific">Arthrobacter bambusae</name>
    <dbReference type="NCBI Taxonomy" id="1338426"/>
    <lineage>
        <taxon>Bacteria</taxon>
        <taxon>Bacillati</taxon>
        <taxon>Actinomycetota</taxon>
        <taxon>Actinomycetes</taxon>
        <taxon>Micrococcales</taxon>
        <taxon>Micrococcaceae</taxon>
        <taxon>Arthrobacter</taxon>
    </lineage>
</organism>
<dbReference type="Proteomes" id="UP001242995">
    <property type="component" value="Unassembled WGS sequence"/>
</dbReference>
<feature type="transmembrane region" description="Helical" evidence="1">
    <location>
        <begin position="62"/>
        <end position="82"/>
    </location>
</feature>
<feature type="transmembrane region" description="Helical" evidence="1">
    <location>
        <begin position="38"/>
        <end position="56"/>
    </location>
</feature>
<keyword evidence="1" id="KW-0812">Transmembrane</keyword>
<feature type="transmembrane region" description="Helical" evidence="1">
    <location>
        <begin position="118"/>
        <end position="138"/>
    </location>
</feature>
<evidence type="ECO:0000313" key="4">
    <source>
        <dbReference type="Proteomes" id="UP001230951"/>
    </source>
</evidence>
<feature type="transmembrane region" description="Helical" evidence="1">
    <location>
        <begin position="89"/>
        <end position="112"/>
    </location>
</feature>
<feature type="transmembrane region" description="Helical" evidence="1">
    <location>
        <begin position="150"/>
        <end position="169"/>
    </location>
</feature>
<feature type="transmembrane region" description="Helical" evidence="1">
    <location>
        <begin position="175"/>
        <end position="194"/>
    </location>
</feature>